<dbReference type="GO" id="GO:0005673">
    <property type="term" value="C:transcription factor TFIIE complex"/>
    <property type="evidence" value="ECO:0007669"/>
    <property type="project" value="TreeGrafter"/>
</dbReference>
<evidence type="ECO:0000256" key="2">
    <source>
        <dbReference type="ARBA" id="ARBA00023015"/>
    </source>
</evidence>
<evidence type="ECO:0000256" key="4">
    <source>
        <dbReference type="SAM" id="Coils"/>
    </source>
</evidence>
<feature type="compositionally biased region" description="Polar residues" evidence="5">
    <location>
        <begin position="514"/>
        <end position="526"/>
    </location>
</feature>
<dbReference type="GO" id="GO:0006367">
    <property type="term" value="P:transcription initiation at RNA polymerase II promoter"/>
    <property type="evidence" value="ECO:0007669"/>
    <property type="project" value="InterPro"/>
</dbReference>
<organism evidence="7 8">
    <name type="scientific">Coemansia brasiliensis</name>
    <dbReference type="NCBI Taxonomy" id="2650707"/>
    <lineage>
        <taxon>Eukaryota</taxon>
        <taxon>Fungi</taxon>
        <taxon>Fungi incertae sedis</taxon>
        <taxon>Zoopagomycota</taxon>
        <taxon>Kickxellomycotina</taxon>
        <taxon>Kickxellomycetes</taxon>
        <taxon>Kickxellales</taxon>
        <taxon>Kickxellaceae</taxon>
        <taxon>Coemansia</taxon>
    </lineage>
</organism>
<feature type="region of interest" description="Disordered" evidence="5">
    <location>
        <begin position="505"/>
        <end position="532"/>
    </location>
</feature>
<gene>
    <name evidence="7" type="ORF">IWW36_004771</name>
</gene>
<dbReference type="Proteomes" id="UP001139887">
    <property type="component" value="Unassembled WGS sequence"/>
</dbReference>
<dbReference type="SUPFAM" id="SSF57783">
    <property type="entry name" value="Zinc beta-ribbon"/>
    <property type="match status" value="1"/>
</dbReference>
<reference evidence="7" key="1">
    <citation type="submission" date="2022-07" db="EMBL/GenBank/DDBJ databases">
        <title>Phylogenomic reconstructions and comparative analyses of Kickxellomycotina fungi.</title>
        <authorList>
            <person name="Reynolds N.K."/>
            <person name="Stajich J.E."/>
            <person name="Barry K."/>
            <person name="Grigoriev I.V."/>
            <person name="Crous P."/>
            <person name="Smith M.E."/>
        </authorList>
    </citation>
    <scope>NUCLEOTIDE SEQUENCE</scope>
    <source>
        <strain evidence="7">NRRL 1566</strain>
    </source>
</reference>
<feature type="region of interest" description="Disordered" evidence="5">
    <location>
        <begin position="201"/>
        <end position="234"/>
    </location>
</feature>
<dbReference type="OrthoDB" id="361102at2759"/>
<dbReference type="InterPro" id="IPR039997">
    <property type="entry name" value="TFE"/>
</dbReference>
<dbReference type="PROSITE" id="PS51344">
    <property type="entry name" value="HTH_TFE_IIE"/>
    <property type="match status" value="1"/>
</dbReference>
<sequence>MSQDDLEIVRRLVDVVARTFYEDEYVIALDYLNRHEIARTDVLGRYLHVKQKVVFAIYSELEKHRLVKRVWRMDEPAEASTFQKRGKQWYFYIDYKQFVDVVKWRMHKLQEQVRSEMDKEQKNLGYDCERCQRRFTILEAVALLDASTGQFKCDYCGDELVDHTSLELAQESQKEASLIMDQFKSIIDLLRQTDSITLPAPTPLSKVPVPDMDAMDGEGDGKGPPGGGKELGIARDTGAARGDTVIEFAPDLSSKEAARIREAELEKKLQQNALPPWHIWSSVSGVQMVPDQKITPEADLRHRRYEERCNIRKNRWNKRERERAKLALREIEEQIRSGIGGKRSTTENGEDEAEANREAFYAKFYTYLAESSGIELPRDPREHYQKLLNQLAKNEEQEKAEMEKRKQEIERIEKERKEAAAAAAATQGSDRNAANAFRYRNKYNQMSNYNRFGKNNQRRRMTHRLFEFVGNELAKANASAADNDTNGNDAVVTDQQQDVIMTEDGASADDHSVKQNGTQVETTQPSKQDDVPDPYLEGIYALSQAKRRKLGLDNLYFELVPGAVTDPPKATINVTVGGQPKEIALITTEDEDKMTIDEYIAYWNAWHKAQSV</sequence>
<feature type="coiled-coil region" evidence="4">
    <location>
        <begin position="381"/>
        <end position="422"/>
    </location>
</feature>
<evidence type="ECO:0000256" key="1">
    <source>
        <dbReference type="ARBA" id="ARBA00008947"/>
    </source>
</evidence>
<dbReference type="Gene3D" id="3.30.40.10">
    <property type="entry name" value="Zinc/RING finger domain, C3HC4 (zinc finger)"/>
    <property type="match status" value="1"/>
</dbReference>
<protein>
    <recommendedName>
        <fullName evidence="6">HTH TFE/IIEalpha-type domain-containing protein</fullName>
    </recommendedName>
</protein>
<comment type="similarity">
    <text evidence="1">Belongs to the TFIIE alpha subunit family.</text>
</comment>
<keyword evidence="4" id="KW-0175">Coiled coil</keyword>
<dbReference type="InterPro" id="IPR013083">
    <property type="entry name" value="Znf_RING/FYVE/PHD"/>
</dbReference>
<evidence type="ECO:0000256" key="5">
    <source>
        <dbReference type="SAM" id="MobiDB-lite"/>
    </source>
</evidence>
<dbReference type="SMART" id="SM00531">
    <property type="entry name" value="TFIIE"/>
    <property type="match status" value="1"/>
</dbReference>
<dbReference type="AlphaFoldDB" id="A0A9W8I525"/>
<keyword evidence="3" id="KW-0804">Transcription</keyword>
<keyword evidence="8" id="KW-1185">Reference proteome</keyword>
<accession>A0A9W8I525</accession>
<dbReference type="PANTHER" id="PTHR13097">
    <property type="entry name" value="TRANSCRIPTION INITIATION FACTOR IIE, ALPHA SUBUNIT"/>
    <property type="match status" value="1"/>
</dbReference>
<dbReference type="InterPro" id="IPR024550">
    <property type="entry name" value="TFIIEa/SarR/Rpc3_HTH_dom"/>
</dbReference>
<evidence type="ECO:0000313" key="8">
    <source>
        <dbReference type="Proteomes" id="UP001139887"/>
    </source>
</evidence>
<dbReference type="InterPro" id="IPR002853">
    <property type="entry name" value="TFIIE_asu"/>
</dbReference>
<dbReference type="Pfam" id="PF02002">
    <property type="entry name" value="TFIIE_alpha"/>
    <property type="match status" value="1"/>
</dbReference>
<feature type="domain" description="HTH TFE/IIEalpha-type" evidence="6">
    <location>
        <begin position="9"/>
        <end position="103"/>
    </location>
</feature>
<evidence type="ECO:0000256" key="3">
    <source>
        <dbReference type="ARBA" id="ARBA00023163"/>
    </source>
</evidence>
<proteinExistence type="inferred from homology"/>
<name>A0A9W8I525_9FUNG</name>
<evidence type="ECO:0000313" key="7">
    <source>
        <dbReference type="EMBL" id="KAJ2845462.1"/>
    </source>
</evidence>
<dbReference type="PANTHER" id="PTHR13097:SF7">
    <property type="entry name" value="GENERAL TRANSCRIPTION FACTOR IIE SUBUNIT 1"/>
    <property type="match status" value="1"/>
</dbReference>
<dbReference type="InterPro" id="IPR017919">
    <property type="entry name" value="TFIIE/TFIIEa_HTH"/>
</dbReference>
<keyword evidence="2" id="KW-0805">Transcription regulation</keyword>
<dbReference type="EMBL" id="JANBUW010000792">
    <property type="protein sequence ID" value="KAJ2845462.1"/>
    <property type="molecule type" value="Genomic_DNA"/>
</dbReference>
<evidence type="ECO:0000259" key="6">
    <source>
        <dbReference type="PROSITE" id="PS51344"/>
    </source>
</evidence>
<comment type="caution">
    <text evidence="7">The sequence shown here is derived from an EMBL/GenBank/DDBJ whole genome shotgun (WGS) entry which is preliminary data.</text>
</comment>